<keyword evidence="2" id="KW-1185">Reference proteome</keyword>
<dbReference type="AlphaFoldDB" id="A0A6A4N7P3"/>
<sequence>MTNKQILSTISNPSQKCNLLSATSFTNLVAEVVEMWMEDIIVLANWFVVRRGYERIT</sequence>
<gene>
    <name evidence="1" type="ORF">Lalb_Chr21g0315181</name>
</gene>
<accession>A0A6A4N7P3</accession>
<dbReference type="Proteomes" id="UP000447434">
    <property type="component" value="Chromosome 21"/>
</dbReference>
<name>A0A6A4N7P3_LUPAL</name>
<protein>
    <submittedName>
        <fullName evidence="1">Uncharacterized protein</fullName>
    </submittedName>
</protein>
<proteinExistence type="predicted"/>
<comment type="caution">
    <text evidence="1">The sequence shown here is derived from an EMBL/GenBank/DDBJ whole genome shotgun (WGS) entry which is preliminary data.</text>
</comment>
<organism evidence="1 2">
    <name type="scientific">Lupinus albus</name>
    <name type="common">White lupine</name>
    <name type="synonym">Lupinus termis</name>
    <dbReference type="NCBI Taxonomy" id="3870"/>
    <lineage>
        <taxon>Eukaryota</taxon>
        <taxon>Viridiplantae</taxon>
        <taxon>Streptophyta</taxon>
        <taxon>Embryophyta</taxon>
        <taxon>Tracheophyta</taxon>
        <taxon>Spermatophyta</taxon>
        <taxon>Magnoliopsida</taxon>
        <taxon>eudicotyledons</taxon>
        <taxon>Gunneridae</taxon>
        <taxon>Pentapetalae</taxon>
        <taxon>rosids</taxon>
        <taxon>fabids</taxon>
        <taxon>Fabales</taxon>
        <taxon>Fabaceae</taxon>
        <taxon>Papilionoideae</taxon>
        <taxon>50 kb inversion clade</taxon>
        <taxon>genistoids sensu lato</taxon>
        <taxon>core genistoids</taxon>
        <taxon>Genisteae</taxon>
        <taxon>Lupinus</taxon>
    </lineage>
</organism>
<reference evidence="2" key="1">
    <citation type="journal article" date="2020" name="Nat. Commun.">
        <title>Genome sequence of the cluster root forming white lupin.</title>
        <authorList>
            <person name="Hufnagel B."/>
            <person name="Marques A."/>
            <person name="Soriano A."/>
            <person name="Marques L."/>
            <person name="Divol F."/>
            <person name="Doumas P."/>
            <person name="Sallet E."/>
            <person name="Mancinotti D."/>
            <person name="Carrere S."/>
            <person name="Marande W."/>
            <person name="Arribat S."/>
            <person name="Keller J."/>
            <person name="Huneau C."/>
            <person name="Blein T."/>
            <person name="Aime D."/>
            <person name="Laguerre M."/>
            <person name="Taylor J."/>
            <person name="Schubert V."/>
            <person name="Nelson M."/>
            <person name="Geu-Flores F."/>
            <person name="Crespi M."/>
            <person name="Gallardo-Guerrero K."/>
            <person name="Delaux P.-M."/>
            <person name="Salse J."/>
            <person name="Berges H."/>
            <person name="Guyot R."/>
            <person name="Gouzy J."/>
            <person name="Peret B."/>
        </authorList>
    </citation>
    <scope>NUCLEOTIDE SEQUENCE [LARGE SCALE GENOMIC DNA]</scope>
    <source>
        <strain evidence="2">cv. Amiga</strain>
    </source>
</reference>
<evidence type="ECO:0000313" key="1">
    <source>
        <dbReference type="EMBL" id="KAE9590026.1"/>
    </source>
</evidence>
<dbReference type="EMBL" id="WOCE01000021">
    <property type="protein sequence ID" value="KAE9590026.1"/>
    <property type="molecule type" value="Genomic_DNA"/>
</dbReference>
<evidence type="ECO:0000313" key="2">
    <source>
        <dbReference type="Proteomes" id="UP000447434"/>
    </source>
</evidence>